<reference evidence="2 3" key="1">
    <citation type="submission" date="2024-03" db="EMBL/GenBank/DDBJ databases">
        <title>Chitinophaga caseinilytica sp. nov., a casein hydrolysing bacterium isolated from forest soil.</title>
        <authorList>
            <person name="Lee D.S."/>
            <person name="Han D.M."/>
            <person name="Baek J.H."/>
            <person name="Choi D.G."/>
            <person name="Jeon J.H."/>
            <person name="Jeon C.O."/>
        </authorList>
    </citation>
    <scope>NUCLEOTIDE SEQUENCE [LARGE SCALE GENOMIC DNA]</scope>
    <source>
        <strain evidence="2 3">KACC 19118</strain>
    </source>
</reference>
<evidence type="ECO:0000313" key="2">
    <source>
        <dbReference type="EMBL" id="WZN45572.1"/>
    </source>
</evidence>
<keyword evidence="1" id="KW-0732">Signal</keyword>
<dbReference type="InterPro" id="IPR027396">
    <property type="entry name" value="DsrEFH-like"/>
</dbReference>
<keyword evidence="3" id="KW-1185">Reference proteome</keyword>
<dbReference type="InterPro" id="IPR003787">
    <property type="entry name" value="Sulphur_relay_DsrE/F-like"/>
</dbReference>
<proteinExistence type="predicted"/>
<sequence length="136" mass="15037">MKTLLSILLLLSGTCAIAQDAPYKVVFDLTSKDPATHQAVVRQAKSILDMRPDAQLEVAIYSEAIPFVCKEKSTLKPELEALLKTGRISFKVCGETMKRKQVKPSDLIDGVSVVPDAIYEIISRQKEGWGYIKVAQ</sequence>
<protein>
    <submittedName>
        <fullName evidence="2">DsrE family protein</fullName>
    </submittedName>
</protein>
<accession>A0ABZ2Z0B1</accession>
<dbReference type="Proteomes" id="UP001449657">
    <property type="component" value="Chromosome"/>
</dbReference>
<evidence type="ECO:0000313" key="3">
    <source>
        <dbReference type="Proteomes" id="UP001449657"/>
    </source>
</evidence>
<dbReference type="Gene3D" id="3.40.1260.10">
    <property type="entry name" value="DsrEFH-like"/>
    <property type="match status" value="1"/>
</dbReference>
<feature type="chain" id="PRO_5045978070" evidence="1">
    <location>
        <begin position="19"/>
        <end position="136"/>
    </location>
</feature>
<dbReference type="RefSeq" id="WP_341840324.1">
    <property type="nucleotide sequence ID" value="NZ_CP149792.1"/>
</dbReference>
<name>A0ABZ2Z0B1_9BACT</name>
<dbReference type="PANTHER" id="PTHR37691">
    <property type="entry name" value="BLR3518 PROTEIN"/>
    <property type="match status" value="1"/>
</dbReference>
<organism evidence="2 3">
    <name type="scientific">Chitinophaga caseinilytica</name>
    <dbReference type="NCBI Taxonomy" id="2267521"/>
    <lineage>
        <taxon>Bacteria</taxon>
        <taxon>Pseudomonadati</taxon>
        <taxon>Bacteroidota</taxon>
        <taxon>Chitinophagia</taxon>
        <taxon>Chitinophagales</taxon>
        <taxon>Chitinophagaceae</taxon>
        <taxon>Chitinophaga</taxon>
    </lineage>
</organism>
<gene>
    <name evidence="2" type="ORF">WJU22_21980</name>
</gene>
<dbReference type="SUPFAM" id="SSF75169">
    <property type="entry name" value="DsrEFH-like"/>
    <property type="match status" value="1"/>
</dbReference>
<dbReference type="Pfam" id="PF02635">
    <property type="entry name" value="DsrE"/>
    <property type="match status" value="1"/>
</dbReference>
<dbReference type="PANTHER" id="PTHR37691:SF1">
    <property type="entry name" value="BLR3518 PROTEIN"/>
    <property type="match status" value="1"/>
</dbReference>
<feature type="signal peptide" evidence="1">
    <location>
        <begin position="1"/>
        <end position="18"/>
    </location>
</feature>
<evidence type="ECO:0000256" key="1">
    <source>
        <dbReference type="SAM" id="SignalP"/>
    </source>
</evidence>
<dbReference type="EMBL" id="CP150096">
    <property type="protein sequence ID" value="WZN45572.1"/>
    <property type="molecule type" value="Genomic_DNA"/>
</dbReference>